<protein>
    <recommendedName>
        <fullName evidence="3">Sugar phosphate isomerase/epimerase</fullName>
    </recommendedName>
</protein>
<dbReference type="SUPFAM" id="SSF51658">
    <property type="entry name" value="Xylose isomerase-like"/>
    <property type="match status" value="1"/>
</dbReference>
<sequence length="67" mass="7562">MNRNQFGMDHGTRFPPSEAVLWAAENDVQYVDVCLDNESLDDVEYEDVRSACDEHGISLGLHIPSRP</sequence>
<proteinExistence type="predicted"/>
<evidence type="ECO:0000313" key="1">
    <source>
        <dbReference type="EMBL" id="SEH16823.1"/>
    </source>
</evidence>
<name>A0A1H6G3D2_9EURY</name>
<evidence type="ECO:0000313" key="2">
    <source>
        <dbReference type="Proteomes" id="UP000199112"/>
    </source>
</evidence>
<keyword evidence="2" id="KW-1185">Reference proteome</keyword>
<accession>A0A1H6G3D2</accession>
<evidence type="ECO:0008006" key="3">
    <source>
        <dbReference type="Google" id="ProtNLM"/>
    </source>
</evidence>
<dbReference type="EMBL" id="FNWL01000003">
    <property type="protein sequence ID" value="SEH16823.1"/>
    <property type="molecule type" value="Genomic_DNA"/>
</dbReference>
<dbReference type="Proteomes" id="UP000199112">
    <property type="component" value="Unassembled WGS sequence"/>
</dbReference>
<organism evidence="1 2">
    <name type="scientific">Natronorubrum sediminis</name>
    <dbReference type="NCBI Taxonomy" id="640943"/>
    <lineage>
        <taxon>Archaea</taxon>
        <taxon>Methanobacteriati</taxon>
        <taxon>Methanobacteriota</taxon>
        <taxon>Stenosarchaea group</taxon>
        <taxon>Halobacteria</taxon>
        <taxon>Halobacteriales</taxon>
        <taxon>Natrialbaceae</taxon>
        <taxon>Natronorubrum</taxon>
    </lineage>
</organism>
<gene>
    <name evidence="1" type="ORF">SAMN04487967_2794</name>
</gene>
<dbReference type="InterPro" id="IPR036237">
    <property type="entry name" value="Xyl_isomerase-like_sf"/>
</dbReference>
<reference evidence="2" key="1">
    <citation type="submission" date="2016-10" db="EMBL/GenBank/DDBJ databases">
        <authorList>
            <person name="Varghese N."/>
            <person name="Submissions S."/>
        </authorList>
    </citation>
    <scope>NUCLEOTIDE SEQUENCE [LARGE SCALE GENOMIC DNA]</scope>
    <source>
        <strain evidence="2">CGMCC 1.8981</strain>
    </source>
</reference>
<dbReference type="AlphaFoldDB" id="A0A1H6G3D2"/>